<dbReference type="GO" id="GO:0002949">
    <property type="term" value="P:tRNA threonylcarbamoyladenosine modification"/>
    <property type="evidence" value="ECO:0007669"/>
    <property type="project" value="InterPro"/>
</dbReference>
<evidence type="ECO:0000313" key="2">
    <source>
        <dbReference type="EMBL" id="MBB5019760.1"/>
    </source>
</evidence>
<keyword evidence="3" id="KW-1185">Reference proteome</keyword>
<gene>
    <name evidence="2" type="ORF">HNQ59_003068</name>
</gene>
<dbReference type="Pfam" id="PF00814">
    <property type="entry name" value="TsaD"/>
    <property type="match status" value="1"/>
</dbReference>
<evidence type="ECO:0000259" key="1">
    <source>
        <dbReference type="Pfam" id="PF00814"/>
    </source>
</evidence>
<dbReference type="CDD" id="cd24032">
    <property type="entry name" value="ASKHA_NBD_TsaB"/>
    <property type="match status" value="1"/>
</dbReference>
<dbReference type="Proteomes" id="UP000575898">
    <property type="component" value="Unassembled WGS sequence"/>
</dbReference>
<comment type="caution">
    <text evidence="2">The sequence shown here is derived from an EMBL/GenBank/DDBJ whole genome shotgun (WGS) entry which is preliminary data.</text>
</comment>
<dbReference type="EMBL" id="JACHHY010000020">
    <property type="protein sequence ID" value="MBB5019760.1"/>
    <property type="molecule type" value="Genomic_DNA"/>
</dbReference>
<dbReference type="SUPFAM" id="SSF53067">
    <property type="entry name" value="Actin-like ATPase domain"/>
    <property type="match status" value="2"/>
</dbReference>
<dbReference type="InterPro" id="IPR043129">
    <property type="entry name" value="ATPase_NBD"/>
</dbReference>
<dbReference type="GO" id="GO:0005829">
    <property type="term" value="C:cytosol"/>
    <property type="evidence" value="ECO:0007669"/>
    <property type="project" value="TreeGrafter"/>
</dbReference>
<organism evidence="2 3">
    <name type="scientific">Chitinivorax tropicus</name>
    <dbReference type="NCBI Taxonomy" id="714531"/>
    <lineage>
        <taxon>Bacteria</taxon>
        <taxon>Pseudomonadati</taxon>
        <taxon>Pseudomonadota</taxon>
        <taxon>Betaproteobacteria</taxon>
        <taxon>Chitinivorax</taxon>
    </lineage>
</organism>
<dbReference type="AlphaFoldDB" id="A0A840MMW9"/>
<dbReference type="InterPro" id="IPR000905">
    <property type="entry name" value="Gcp-like_dom"/>
</dbReference>
<dbReference type="PANTHER" id="PTHR11735">
    <property type="entry name" value="TRNA N6-ADENOSINE THREONYLCARBAMOYLTRANSFERASE"/>
    <property type="match status" value="1"/>
</dbReference>
<name>A0A840MMW9_9PROT</name>
<dbReference type="InterPro" id="IPR022496">
    <property type="entry name" value="T6A_TsaB"/>
</dbReference>
<sequence>MVRDVLDESGLTLAALDGLAFGNGPGSFTGLRIGCGLIQGLAFAHQLPVVGINSLLALAQHTGHDHVISSIDARMNQMYFAAYERHEGGWQTVIAPGLYDPGTTPALPDARWHGVGSGFQAFADSLHATYGTQLDSVDDNRFPHASAIAELAAIELTAGRGVPAHEATLLYLRDKVALTIHEQPRK</sequence>
<accession>A0A840MMW9</accession>
<dbReference type="PANTHER" id="PTHR11735:SF11">
    <property type="entry name" value="TRNA THREONYLCARBAMOYLADENOSINE BIOSYNTHESIS PROTEIN TSAB"/>
    <property type="match status" value="1"/>
</dbReference>
<dbReference type="NCBIfam" id="TIGR03725">
    <property type="entry name" value="T6A_YeaZ"/>
    <property type="match status" value="1"/>
</dbReference>
<proteinExistence type="predicted"/>
<dbReference type="Gene3D" id="3.30.420.40">
    <property type="match status" value="2"/>
</dbReference>
<protein>
    <submittedName>
        <fullName evidence="2">tRNA threonylcarbamoyladenosine biosynthesis protein TsaB</fullName>
    </submittedName>
</protein>
<evidence type="ECO:0000313" key="3">
    <source>
        <dbReference type="Proteomes" id="UP000575898"/>
    </source>
</evidence>
<reference evidence="2 3" key="1">
    <citation type="submission" date="2020-08" db="EMBL/GenBank/DDBJ databases">
        <title>Genomic Encyclopedia of Type Strains, Phase IV (KMG-IV): sequencing the most valuable type-strain genomes for metagenomic binning, comparative biology and taxonomic classification.</title>
        <authorList>
            <person name="Goeker M."/>
        </authorList>
    </citation>
    <scope>NUCLEOTIDE SEQUENCE [LARGE SCALE GENOMIC DNA]</scope>
    <source>
        <strain evidence="2 3">DSM 27165</strain>
    </source>
</reference>
<feature type="domain" description="Gcp-like" evidence="1">
    <location>
        <begin position="1"/>
        <end position="97"/>
    </location>
</feature>